<evidence type="ECO:0000259" key="6">
    <source>
        <dbReference type="PROSITE" id="PS50076"/>
    </source>
</evidence>
<keyword evidence="4" id="KW-0862">Zinc</keyword>
<evidence type="ECO:0000256" key="5">
    <source>
        <dbReference type="ARBA" id="ARBA00023186"/>
    </source>
</evidence>
<gene>
    <name evidence="7" type="ORF">A2Z00_00965</name>
</gene>
<feature type="domain" description="J" evidence="6">
    <location>
        <begin position="6"/>
        <end position="70"/>
    </location>
</feature>
<reference evidence="7 8" key="1">
    <citation type="journal article" date="2016" name="Nat. Commun.">
        <title>Thousands of microbial genomes shed light on interconnected biogeochemical processes in an aquifer system.</title>
        <authorList>
            <person name="Anantharaman K."/>
            <person name="Brown C.T."/>
            <person name="Hug L.A."/>
            <person name="Sharon I."/>
            <person name="Castelle C.J."/>
            <person name="Probst A.J."/>
            <person name="Thomas B.C."/>
            <person name="Singh A."/>
            <person name="Wilkins M.J."/>
            <person name="Karaoz U."/>
            <person name="Brodie E.L."/>
            <person name="Williams K.H."/>
            <person name="Hubbard S.S."/>
            <person name="Banfield J.F."/>
        </authorList>
    </citation>
    <scope>NUCLEOTIDE SEQUENCE [LARGE SCALE GENOMIC DNA]</scope>
</reference>
<evidence type="ECO:0000256" key="4">
    <source>
        <dbReference type="ARBA" id="ARBA00022833"/>
    </source>
</evidence>
<evidence type="ECO:0000313" key="8">
    <source>
        <dbReference type="Proteomes" id="UP000177268"/>
    </source>
</evidence>
<dbReference type="PANTHER" id="PTHR43096">
    <property type="entry name" value="DNAJ HOMOLOG 1, MITOCHONDRIAL-RELATED"/>
    <property type="match status" value="1"/>
</dbReference>
<dbReference type="Pfam" id="PF01556">
    <property type="entry name" value="DnaJ_C"/>
    <property type="match status" value="1"/>
</dbReference>
<dbReference type="GO" id="GO:0005737">
    <property type="term" value="C:cytoplasm"/>
    <property type="evidence" value="ECO:0007669"/>
    <property type="project" value="TreeGrafter"/>
</dbReference>
<dbReference type="InterPro" id="IPR008971">
    <property type="entry name" value="HSP40/DnaJ_pept-bd"/>
</dbReference>
<keyword evidence="3" id="KW-0863">Zinc-finger</keyword>
<dbReference type="InterPro" id="IPR002939">
    <property type="entry name" value="DnaJ_C"/>
</dbReference>
<evidence type="ECO:0000256" key="2">
    <source>
        <dbReference type="ARBA" id="ARBA00022737"/>
    </source>
</evidence>
<dbReference type="InterPro" id="IPR001623">
    <property type="entry name" value="DnaJ_domain"/>
</dbReference>
<organism evidence="7 8">
    <name type="scientific">Candidatus Gottesmanbacteria bacterium RBG_13_45_10</name>
    <dbReference type="NCBI Taxonomy" id="1798370"/>
    <lineage>
        <taxon>Bacteria</taxon>
        <taxon>Candidatus Gottesmaniibacteriota</taxon>
    </lineage>
</organism>
<dbReference type="Gene3D" id="1.10.287.110">
    <property type="entry name" value="DnaJ domain"/>
    <property type="match status" value="1"/>
</dbReference>
<dbReference type="CDD" id="cd06257">
    <property type="entry name" value="DnaJ"/>
    <property type="match status" value="1"/>
</dbReference>
<proteinExistence type="predicted"/>
<dbReference type="Proteomes" id="UP000177268">
    <property type="component" value="Unassembled WGS sequence"/>
</dbReference>
<keyword evidence="2" id="KW-0677">Repeat</keyword>
<dbReference type="PRINTS" id="PR00625">
    <property type="entry name" value="JDOMAIN"/>
</dbReference>
<dbReference type="GO" id="GO:0051082">
    <property type="term" value="F:unfolded protein binding"/>
    <property type="evidence" value="ECO:0007669"/>
    <property type="project" value="InterPro"/>
</dbReference>
<keyword evidence="5" id="KW-0143">Chaperone</keyword>
<dbReference type="SUPFAM" id="SSF49493">
    <property type="entry name" value="HSP40/DnaJ peptide-binding domain"/>
    <property type="match status" value="2"/>
</dbReference>
<dbReference type="SMART" id="SM00271">
    <property type="entry name" value="DnaJ"/>
    <property type="match status" value="1"/>
</dbReference>
<evidence type="ECO:0000256" key="1">
    <source>
        <dbReference type="ARBA" id="ARBA00022723"/>
    </source>
</evidence>
<dbReference type="GO" id="GO:0042026">
    <property type="term" value="P:protein refolding"/>
    <property type="evidence" value="ECO:0007669"/>
    <property type="project" value="TreeGrafter"/>
</dbReference>
<dbReference type="InterPro" id="IPR036869">
    <property type="entry name" value="J_dom_sf"/>
</dbReference>
<evidence type="ECO:0000313" key="7">
    <source>
        <dbReference type="EMBL" id="OGG11618.1"/>
    </source>
</evidence>
<dbReference type="InterPro" id="IPR018253">
    <property type="entry name" value="DnaJ_domain_CS"/>
</dbReference>
<evidence type="ECO:0000256" key="3">
    <source>
        <dbReference type="ARBA" id="ARBA00022771"/>
    </source>
</evidence>
<name>A0A1F5ZGJ0_9BACT</name>
<keyword evidence="1" id="KW-0479">Metal-binding</keyword>
<dbReference type="SUPFAM" id="SSF46565">
    <property type="entry name" value="Chaperone J-domain"/>
    <property type="match status" value="1"/>
</dbReference>
<dbReference type="GO" id="GO:0008270">
    <property type="term" value="F:zinc ion binding"/>
    <property type="evidence" value="ECO:0007669"/>
    <property type="project" value="UniProtKB-KW"/>
</dbReference>
<dbReference type="Pfam" id="PF00226">
    <property type="entry name" value="DnaJ"/>
    <property type="match status" value="1"/>
</dbReference>
<comment type="caution">
    <text evidence="7">The sequence shown here is derived from an EMBL/GenBank/DDBJ whole genome shotgun (WGS) entry which is preliminary data.</text>
</comment>
<dbReference type="CDD" id="cd10747">
    <property type="entry name" value="DnaJ_C"/>
    <property type="match status" value="1"/>
</dbReference>
<protein>
    <recommendedName>
        <fullName evidence="6">J domain-containing protein</fullName>
    </recommendedName>
</protein>
<dbReference type="PROSITE" id="PS50076">
    <property type="entry name" value="DNAJ_2"/>
    <property type="match status" value="1"/>
</dbReference>
<dbReference type="PANTHER" id="PTHR43096:SF52">
    <property type="entry name" value="DNAJ HOMOLOG 1, MITOCHONDRIAL-RELATED"/>
    <property type="match status" value="1"/>
</dbReference>
<dbReference type="PROSITE" id="PS00636">
    <property type="entry name" value="DNAJ_1"/>
    <property type="match status" value="1"/>
</dbReference>
<dbReference type="EMBL" id="MFIZ01000022">
    <property type="protein sequence ID" value="OGG11618.1"/>
    <property type="molecule type" value="Genomic_DNA"/>
</dbReference>
<dbReference type="FunFam" id="2.60.260.20:FF:000005">
    <property type="entry name" value="Chaperone protein dnaJ 1, mitochondrial"/>
    <property type="match status" value="1"/>
</dbReference>
<accession>A0A1F5ZGJ0</accession>
<dbReference type="Gene3D" id="2.60.260.20">
    <property type="entry name" value="Urease metallochaperone UreE, N-terminal domain"/>
    <property type="match status" value="2"/>
</dbReference>
<dbReference type="STRING" id="1798370.A2Z00_00965"/>
<dbReference type="AlphaFoldDB" id="A0A1F5ZGJ0"/>
<sequence length="304" mass="33413">MASKRDFYEVLGVPKTATVADIKRAYRKLALEWHPDRNKSSNAHEKFKEINEAYEVLSDAKKRETYDQFGHAAFEHGAGGFGGQPGQGPFGGAGGFRQGPFTYYYQSSGGGNPFGGGAEGFDFSDPFDIFEQFFGGGFGRSVGRQRPREAYQITIDFMDAVHGASREIHLPRGEAGGGSVRKTIKIPAGVDTGSRIRFDDFDIVIEVRPDRKYKREGDDLVVEQEITYTQAALGAVVDVPTVDGPVKIRIQPGTQPGTLIRLHGKGVPHVRGGGRGDEYVKITLSIPTHLNHRQKELLEELEQT</sequence>